<protein>
    <submittedName>
        <fullName evidence="1">Uncharacterized protein</fullName>
    </submittedName>
</protein>
<evidence type="ECO:0000313" key="2">
    <source>
        <dbReference type="Proteomes" id="UP001221142"/>
    </source>
</evidence>
<keyword evidence="2" id="KW-1185">Reference proteome</keyword>
<reference evidence="1" key="1">
    <citation type="submission" date="2023-03" db="EMBL/GenBank/DDBJ databases">
        <title>Massive genome expansion in bonnet fungi (Mycena s.s.) driven by repeated elements and novel gene families across ecological guilds.</title>
        <authorList>
            <consortium name="Lawrence Berkeley National Laboratory"/>
            <person name="Harder C.B."/>
            <person name="Miyauchi S."/>
            <person name="Viragh M."/>
            <person name="Kuo A."/>
            <person name="Thoen E."/>
            <person name="Andreopoulos B."/>
            <person name="Lu D."/>
            <person name="Skrede I."/>
            <person name="Drula E."/>
            <person name="Henrissat B."/>
            <person name="Morin E."/>
            <person name="Kohler A."/>
            <person name="Barry K."/>
            <person name="LaButti K."/>
            <person name="Morin E."/>
            <person name="Salamov A."/>
            <person name="Lipzen A."/>
            <person name="Mereny Z."/>
            <person name="Hegedus B."/>
            <person name="Baldrian P."/>
            <person name="Stursova M."/>
            <person name="Weitz H."/>
            <person name="Taylor A."/>
            <person name="Grigoriev I.V."/>
            <person name="Nagy L.G."/>
            <person name="Martin F."/>
            <person name="Kauserud H."/>
        </authorList>
    </citation>
    <scope>NUCLEOTIDE SEQUENCE</scope>
    <source>
        <strain evidence="1">9284</strain>
    </source>
</reference>
<organism evidence="1 2">
    <name type="scientific">Roridomyces roridus</name>
    <dbReference type="NCBI Taxonomy" id="1738132"/>
    <lineage>
        <taxon>Eukaryota</taxon>
        <taxon>Fungi</taxon>
        <taxon>Dikarya</taxon>
        <taxon>Basidiomycota</taxon>
        <taxon>Agaricomycotina</taxon>
        <taxon>Agaricomycetes</taxon>
        <taxon>Agaricomycetidae</taxon>
        <taxon>Agaricales</taxon>
        <taxon>Marasmiineae</taxon>
        <taxon>Mycenaceae</taxon>
        <taxon>Roridomyces</taxon>
    </lineage>
</organism>
<sequence>MSFNARPSPLVPPEISAIICEQVSNRGTLAVLCRTSSLFRAQAQHLLYRSVNLRECSMRGIKSWALSVTRNVHLAERVHFLTLRLPVSLDPSDAAKIAHALSECVNLKVLKVASADGIFNRLPDCKHTWIIETCSFRLHKFQNSYFETKELWMELFWKVQEDIQVLSFPKGTSPLPVKFLPNLVAVHTSNLAGLPPDRPLQRIHTSVGNDLSSLARYAQSLTTLNLTRHWSLSDRDITLSSTTQTIANLLPQLCHLWLVETRKDDISGLPPVSEPAPTKAIQNLSHLETFVFHTRNVGRLVDSNGTQTTAYLMDVPADIESLGLVIMTVCPTLRRTDLGGEVALDEQLNCILTRGATGEIQAEHGTEFDSDAVSMFW</sequence>
<dbReference type="EMBL" id="JARKIF010000002">
    <property type="protein sequence ID" value="KAJ7646604.1"/>
    <property type="molecule type" value="Genomic_DNA"/>
</dbReference>
<dbReference type="AlphaFoldDB" id="A0AAD7CDT2"/>
<name>A0AAD7CDT2_9AGAR</name>
<proteinExistence type="predicted"/>
<comment type="caution">
    <text evidence="1">The sequence shown here is derived from an EMBL/GenBank/DDBJ whole genome shotgun (WGS) entry which is preliminary data.</text>
</comment>
<accession>A0AAD7CDT2</accession>
<dbReference type="Proteomes" id="UP001221142">
    <property type="component" value="Unassembled WGS sequence"/>
</dbReference>
<evidence type="ECO:0000313" key="1">
    <source>
        <dbReference type="EMBL" id="KAJ7646604.1"/>
    </source>
</evidence>
<gene>
    <name evidence="1" type="ORF">FB45DRAFT_1051264</name>
</gene>